<dbReference type="Pfam" id="PF23209">
    <property type="entry name" value="IDM1_C"/>
    <property type="match status" value="1"/>
</dbReference>
<dbReference type="SUPFAM" id="SSF55729">
    <property type="entry name" value="Acyl-CoA N-acyltransferases (Nat)"/>
    <property type="match status" value="1"/>
</dbReference>
<accession>A0AAV5F6W5</accession>
<feature type="domain" description="N-acetyltransferase" evidence="1">
    <location>
        <begin position="95"/>
        <end position="265"/>
    </location>
</feature>
<dbReference type="GO" id="GO:0016747">
    <property type="term" value="F:acyltransferase activity, transferring groups other than amino-acyl groups"/>
    <property type="evidence" value="ECO:0007669"/>
    <property type="project" value="InterPro"/>
</dbReference>
<dbReference type="Gene3D" id="3.40.630.30">
    <property type="match status" value="1"/>
</dbReference>
<dbReference type="InterPro" id="IPR056511">
    <property type="entry name" value="IDM1_C"/>
</dbReference>
<evidence type="ECO:0000313" key="2">
    <source>
        <dbReference type="EMBL" id="GJN29971.1"/>
    </source>
</evidence>
<dbReference type="CDD" id="cd04301">
    <property type="entry name" value="NAT_SF"/>
    <property type="match status" value="1"/>
</dbReference>
<reference evidence="2" key="1">
    <citation type="journal article" date="2018" name="DNA Res.">
        <title>Multiple hybrid de novo genome assembly of finger millet, an orphan allotetraploid crop.</title>
        <authorList>
            <person name="Hatakeyama M."/>
            <person name="Aluri S."/>
            <person name="Balachadran M.T."/>
            <person name="Sivarajan S.R."/>
            <person name="Patrignani A."/>
            <person name="Gruter S."/>
            <person name="Poveda L."/>
            <person name="Shimizu-Inatsugi R."/>
            <person name="Baeten J."/>
            <person name="Francoijs K.J."/>
            <person name="Nataraja K.N."/>
            <person name="Reddy Y.A.N."/>
            <person name="Phadnis S."/>
            <person name="Ravikumar R.L."/>
            <person name="Schlapbach R."/>
            <person name="Sreeman S.M."/>
            <person name="Shimizu K.K."/>
        </authorList>
    </citation>
    <scope>NUCLEOTIDE SEQUENCE</scope>
</reference>
<protein>
    <recommendedName>
        <fullName evidence="1">N-acetyltransferase domain-containing protein</fullName>
    </recommendedName>
</protein>
<dbReference type="PANTHER" id="PTHR47025">
    <property type="entry name" value="AUTOIMMUNE REGULATOR"/>
    <property type="match status" value="1"/>
</dbReference>
<organism evidence="2 3">
    <name type="scientific">Eleusine coracana subsp. coracana</name>
    <dbReference type="NCBI Taxonomy" id="191504"/>
    <lineage>
        <taxon>Eukaryota</taxon>
        <taxon>Viridiplantae</taxon>
        <taxon>Streptophyta</taxon>
        <taxon>Embryophyta</taxon>
        <taxon>Tracheophyta</taxon>
        <taxon>Spermatophyta</taxon>
        <taxon>Magnoliopsida</taxon>
        <taxon>Liliopsida</taxon>
        <taxon>Poales</taxon>
        <taxon>Poaceae</taxon>
        <taxon>PACMAD clade</taxon>
        <taxon>Chloridoideae</taxon>
        <taxon>Cynodonteae</taxon>
        <taxon>Eleusininae</taxon>
        <taxon>Eleusine</taxon>
    </lineage>
</organism>
<dbReference type="GO" id="GO:0042393">
    <property type="term" value="F:histone binding"/>
    <property type="evidence" value="ECO:0007669"/>
    <property type="project" value="TreeGrafter"/>
</dbReference>
<keyword evidence="3" id="KW-1185">Reference proteome</keyword>
<gene>
    <name evidence="2" type="primary">gb18242</name>
    <name evidence="2" type="ORF">PR202_gb18242</name>
</gene>
<dbReference type="GO" id="GO:0003682">
    <property type="term" value="F:chromatin binding"/>
    <property type="evidence" value="ECO:0007669"/>
    <property type="project" value="TreeGrafter"/>
</dbReference>
<sequence>MAVKVSSYEKLLTDRQKDFNNAVFDERTVILCDQELPEGEWFCCNSCSELRSSLDKIMSSGAQLLLEPDMDIIRKKHEARDLCMDTITDLRWQLLSGRRVTEDGSLLLLAAVPIFHQSFDPIIEAHTGRDLIPEMVHGRGPKDGMPGQDYSGMYCAVLTLGSTVVSAALLRVMGGDVAELPLVATSKDHQGLGYFQALFSCIERMLASLKIKHFVLPAAHEAEGIWMKKFGFSRIPQEQLEAYLNGAHLTIFYGTANLYKAVPLS</sequence>
<dbReference type="PANTHER" id="PTHR47025:SF11">
    <property type="entry name" value="OS06G0101000 PROTEIN"/>
    <property type="match status" value="1"/>
</dbReference>
<dbReference type="GO" id="GO:0045944">
    <property type="term" value="P:positive regulation of transcription by RNA polymerase II"/>
    <property type="evidence" value="ECO:0007669"/>
    <property type="project" value="TreeGrafter"/>
</dbReference>
<dbReference type="GO" id="GO:0005634">
    <property type="term" value="C:nucleus"/>
    <property type="evidence" value="ECO:0007669"/>
    <property type="project" value="TreeGrafter"/>
</dbReference>
<evidence type="ECO:0000259" key="1">
    <source>
        <dbReference type="PROSITE" id="PS51186"/>
    </source>
</evidence>
<name>A0AAV5F6W5_ELECO</name>
<dbReference type="InterPro" id="IPR000182">
    <property type="entry name" value="GNAT_dom"/>
</dbReference>
<dbReference type="EMBL" id="BQKI01000081">
    <property type="protein sequence ID" value="GJN29971.1"/>
    <property type="molecule type" value="Genomic_DNA"/>
</dbReference>
<dbReference type="PROSITE" id="PS51186">
    <property type="entry name" value="GNAT"/>
    <property type="match status" value="1"/>
</dbReference>
<dbReference type="AlphaFoldDB" id="A0AAV5F6W5"/>
<comment type="caution">
    <text evidence="2">The sequence shown here is derived from an EMBL/GenBank/DDBJ whole genome shotgun (WGS) entry which is preliminary data.</text>
</comment>
<reference evidence="2" key="2">
    <citation type="submission" date="2021-12" db="EMBL/GenBank/DDBJ databases">
        <title>Resequencing data analysis of finger millet.</title>
        <authorList>
            <person name="Hatakeyama M."/>
            <person name="Aluri S."/>
            <person name="Balachadran M.T."/>
            <person name="Sivarajan S.R."/>
            <person name="Poveda L."/>
            <person name="Shimizu-Inatsugi R."/>
            <person name="Schlapbach R."/>
            <person name="Sreeman S.M."/>
            <person name="Shimizu K.K."/>
        </authorList>
    </citation>
    <scope>NUCLEOTIDE SEQUENCE</scope>
</reference>
<evidence type="ECO:0000313" key="3">
    <source>
        <dbReference type="Proteomes" id="UP001054889"/>
    </source>
</evidence>
<dbReference type="Proteomes" id="UP001054889">
    <property type="component" value="Unassembled WGS sequence"/>
</dbReference>
<dbReference type="InterPro" id="IPR016181">
    <property type="entry name" value="Acyl_CoA_acyltransferase"/>
</dbReference>
<proteinExistence type="predicted"/>
<dbReference type="GO" id="GO:0000977">
    <property type="term" value="F:RNA polymerase II transcription regulatory region sequence-specific DNA binding"/>
    <property type="evidence" value="ECO:0007669"/>
    <property type="project" value="TreeGrafter"/>
</dbReference>